<comment type="caution">
    <text evidence="1">The sequence shown here is derived from an EMBL/GenBank/DDBJ whole genome shotgun (WGS) entry which is preliminary data.</text>
</comment>
<evidence type="ECO:0000313" key="1">
    <source>
        <dbReference type="EMBL" id="ENZ76038.1"/>
    </source>
</evidence>
<proteinExistence type="predicted"/>
<reference evidence="1 2" key="1">
    <citation type="journal article" date="2013" name="Genome Announc.">
        <title>Draft Genome Sequence for Ralstonia sp. Strain OR214, a Bacterium with Potential for Bioremediation.</title>
        <authorList>
            <person name="Utturkar S.M."/>
            <person name="Bollmann A."/>
            <person name="Brzoska R.M."/>
            <person name="Klingeman D.M."/>
            <person name="Epstein S.E."/>
            <person name="Palumbo A.V."/>
            <person name="Brown S.D."/>
        </authorList>
    </citation>
    <scope>NUCLEOTIDE SEQUENCE [LARGE SCALE GENOMIC DNA]</scope>
    <source>
        <strain evidence="1 2">OR214</strain>
    </source>
</reference>
<evidence type="ECO:0000313" key="2">
    <source>
        <dbReference type="Proteomes" id="UP000013280"/>
    </source>
</evidence>
<dbReference type="Proteomes" id="UP000013280">
    <property type="component" value="Unassembled WGS sequence"/>
</dbReference>
<organism evidence="1 2">
    <name type="scientific">Ralstonia pickettii OR214</name>
    <dbReference type="NCBI Taxonomy" id="1264675"/>
    <lineage>
        <taxon>Bacteria</taxon>
        <taxon>Pseudomonadati</taxon>
        <taxon>Pseudomonadota</taxon>
        <taxon>Betaproteobacteria</taxon>
        <taxon>Burkholderiales</taxon>
        <taxon>Burkholderiaceae</taxon>
        <taxon>Ralstonia</taxon>
    </lineage>
</organism>
<dbReference type="AlphaFoldDB" id="R0DR87"/>
<protein>
    <submittedName>
        <fullName evidence="1">Uncharacterized protein</fullName>
    </submittedName>
</protein>
<dbReference type="EMBL" id="APMQ01000012">
    <property type="protein sequence ID" value="ENZ76038.1"/>
    <property type="molecule type" value="Genomic_DNA"/>
</dbReference>
<sequence length="254" mass="29100">MTVCDSRLYYAAFLKHGRPVQGLELPQPLFTPRCPTVGITQTRLDTGCATRRRPLRTTRNSPTAGRRPHSNHDLKIFAREKSVFSIRSIDKSIFQIRISNFNWKRKRTFKQFENSSSPHPPPPVRGVATRTGHTQICRPPLNAKPMQFAHPTRHIGDRMQSCPIARPRFHHSAMPQRTGCLIRLQVRCFSSTPHRHLKNHSCVFTRKIVDPPAVTARTFRERIERGHLDNPRLSSHAGIADSQGCQLRRARRCA</sequence>
<gene>
    <name evidence="1" type="ORF">OR214_03872</name>
</gene>
<accession>R0DR87</accession>
<name>R0DR87_RALPI</name>